<dbReference type="EMBL" id="JBAMMX010000013">
    <property type="protein sequence ID" value="KAK6929007.1"/>
    <property type="molecule type" value="Genomic_DNA"/>
</dbReference>
<sequence>MKQLIRRLSRVADSSQYCLLRSNSLSSPPARPRHAAGKLRRKSSASVPEGYLPVYVGDEMERFVQPESESGILSVGFLHENLEGNLKIGDRNRKRERRQGRLEGKVEGKSKSMVFGGCGKNLGGIREFGNGGEGDNWIWN</sequence>
<gene>
    <name evidence="2" type="ORF">RJ641_005212</name>
</gene>
<protein>
    <submittedName>
        <fullName evidence="2">Small auxin-up RNA</fullName>
    </submittedName>
</protein>
<feature type="compositionally biased region" description="Basic residues" evidence="1">
    <location>
        <begin position="31"/>
        <end position="43"/>
    </location>
</feature>
<evidence type="ECO:0000313" key="3">
    <source>
        <dbReference type="Proteomes" id="UP001370490"/>
    </source>
</evidence>
<reference evidence="2 3" key="1">
    <citation type="submission" date="2023-12" db="EMBL/GenBank/DDBJ databases">
        <title>A high-quality genome assembly for Dillenia turbinata (Dilleniales).</title>
        <authorList>
            <person name="Chanderbali A."/>
        </authorList>
    </citation>
    <scope>NUCLEOTIDE SEQUENCE [LARGE SCALE GENOMIC DNA]</scope>
    <source>
        <strain evidence="2">LSX21</strain>
        <tissue evidence="2">Leaf</tissue>
    </source>
</reference>
<keyword evidence="3" id="KW-1185">Reference proteome</keyword>
<organism evidence="2 3">
    <name type="scientific">Dillenia turbinata</name>
    <dbReference type="NCBI Taxonomy" id="194707"/>
    <lineage>
        <taxon>Eukaryota</taxon>
        <taxon>Viridiplantae</taxon>
        <taxon>Streptophyta</taxon>
        <taxon>Embryophyta</taxon>
        <taxon>Tracheophyta</taxon>
        <taxon>Spermatophyta</taxon>
        <taxon>Magnoliopsida</taxon>
        <taxon>eudicotyledons</taxon>
        <taxon>Gunneridae</taxon>
        <taxon>Pentapetalae</taxon>
        <taxon>Dilleniales</taxon>
        <taxon>Dilleniaceae</taxon>
        <taxon>Dillenia</taxon>
    </lineage>
</organism>
<dbReference type="Proteomes" id="UP001370490">
    <property type="component" value="Unassembled WGS sequence"/>
</dbReference>
<dbReference type="AlphaFoldDB" id="A0AAN8VKE6"/>
<accession>A0AAN8VKE6</accession>
<evidence type="ECO:0000256" key="1">
    <source>
        <dbReference type="SAM" id="MobiDB-lite"/>
    </source>
</evidence>
<name>A0AAN8VKE6_9MAGN</name>
<feature type="region of interest" description="Disordered" evidence="1">
    <location>
        <begin position="22"/>
        <end position="45"/>
    </location>
</feature>
<comment type="caution">
    <text evidence="2">The sequence shown here is derived from an EMBL/GenBank/DDBJ whole genome shotgun (WGS) entry which is preliminary data.</text>
</comment>
<proteinExistence type="predicted"/>
<evidence type="ECO:0000313" key="2">
    <source>
        <dbReference type="EMBL" id="KAK6929007.1"/>
    </source>
</evidence>